<keyword evidence="2" id="KW-1185">Reference proteome</keyword>
<dbReference type="EMBL" id="OX597821">
    <property type="protein sequence ID" value="CAI9726830.1"/>
    <property type="molecule type" value="Genomic_DNA"/>
</dbReference>
<evidence type="ECO:0000313" key="1">
    <source>
        <dbReference type="EMBL" id="CAI9726830.1"/>
    </source>
</evidence>
<protein>
    <submittedName>
        <fullName evidence="1">Uncharacterized protein</fullName>
    </submittedName>
</protein>
<accession>A0AA36F790</accession>
<sequence length="71" mass="8272">MKEQQKELRYYLNYLLDGTEDDYASFDMDEEIDNVRSLTIESNHEDEPYNIIYLGDCETICCGEVCDCSGL</sequence>
<gene>
    <name evidence="1" type="ORF">OCTVUL_1B029641</name>
</gene>
<dbReference type="Proteomes" id="UP001162480">
    <property type="component" value="Chromosome 8"/>
</dbReference>
<evidence type="ECO:0000313" key="2">
    <source>
        <dbReference type="Proteomes" id="UP001162480"/>
    </source>
</evidence>
<reference evidence="1" key="1">
    <citation type="submission" date="2023-08" db="EMBL/GenBank/DDBJ databases">
        <authorList>
            <person name="Alioto T."/>
            <person name="Alioto T."/>
            <person name="Gomez Garrido J."/>
        </authorList>
    </citation>
    <scope>NUCLEOTIDE SEQUENCE</scope>
</reference>
<name>A0AA36F790_OCTVU</name>
<proteinExistence type="predicted"/>
<organism evidence="1 2">
    <name type="scientific">Octopus vulgaris</name>
    <name type="common">Common octopus</name>
    <dbReference type="NCBI Taxonomy" id="6645"/>
    <lineage>
        <taxon>Eukaryota</taxon>
        <taxon>Metazoa</taxon>
        <taxon>Spiralia</taxon>
        <taxon>Lophotrochozoa</taxon>
        <taxon>Mollusca</taxon>
        <taxon>Cephalopoda</taxon>
        <taxon>Coleoidea</taxon>
        <taxon>Octopodiformes</taxon>
        <taxon>Octopoda</taxon>
        <taxon>Incirrata</taxon>
        <taxon>Octopodidae</taxon>
        <taxon>Octopus</taxon>
    </lineage>
</organism>
<dbReference type="AlphaFoldDB" id="A0AA36F790"/>